<dbReference type="InterPro" id="IPR010255">
    <property type="entry name" value="Haem_peroxidase_sf"/>
</dbReference>
<evidence type="ECO:0000256" key="1">
    <source>
        <dbReference type="ARBA" id="ARBA00022559"/>
    </source>
</evidence>
<comment type="similarity">
    <text evidence="6">Belongs to the peroxidase family.</text>
</comment>
<dbReference type="InterPro" id="IPR044831">
    <property type="entry name" value="Ccp1-like"/>
</dbReference>
<organism evidence="9 10">
    <name type="scientific">Tetrapyrgos nigripes</name>
    <dbReference type="NCBI Taxonomy" id="182062"/>
    <lineage>
        <taxon>Eukaryota</taxon>
        <taxon>Fungi</taxon>
        <taxon>Dikarya</taxon>
        <taxon>Basidiomycota</taxon>
        <taxon>Agaricomycotina</taxon>
        <taxon>Agaricomycetes</taxon>
        <taxon>Agaricomycetidae</taxon>
        <taxon>Agaricales</taxon>
        <taxon>Marasmiineae</taxon>
        <taxon>Marasmiaceae</taxon>
        <taxon>Tetrapyrgos</taxon>
    </lineage>
</organism>
<dbReference type="Gene3D" id="1.10.420.10">
    <property type="entry name" value="Peroxidase, domain 2"/>
    <property type="match status" value="1"/>
</dbReference>
<evidence type="ECO:0000259" key="8">
    <source>
        <dbReference type="PROSITE" id="PS50873"/>
    </source>
</evidence>
<dbReference type="GO" id="GO:0046872">
    <property type="term" value="F:metal ion binding"/>
    <property type="evidence" value="ECO:0007669"/>
    <property type="project" value="UniProtKB-UniRule"/>
</dbReference>
<evidence type="ECO:0000256" key="4">
    <source>
        <dbReference type="ARBA" id="ARBA00023002"/>
    </source>
</evidence>
<name>A0A8H5GNF3_9AGAR</name>
<dbReference type="InterPro" id="IPR002016">
    <property type="entry name" value="Haem_peroxidase"/>
</dbReference>
<keyword evidence="10" id="KW-1185">Reference proteome</keyword>
<evidence type="ECO:0000256" key="7">
    <source>
        <dbReference type="RuleBase" id="RU363051"/>
    </source>
</evidence>
<dbReference type="AlphaFoldDB" id="A0A8H5GNF3"/>
<dbReference type="GO" id="GO:0020037">
    <property type="term" value="F:heme binding"/>
    <property type="evidence" value="ECO:0007669"/>
    <property type="project" value="UniProtKB-UniRule"/>
</dbReference>
<dbReference type="PANTHER" id="PTHR31356:SF53">
    <property type="entry name" value="HEME PEROXIDASE"/>
    <property type="match status" value="1"/>
</dbReference>
<evidence type="ECO:0000256" key="5">
    <source>
        <dbReference type="ARBA" id="ARBA00023004"/>
    </source>
</evidence>
<sequence length="556" mass="61741">MLLTLVTAGVTFLSLAQTSIQAVTPIQLHWPYPNIIDYEEEVLYENGILGGVVFNCARRFPDTSNSTASAQWVRLAYHDMATHDIQTGTGGLDGSIRFELDRGENIGRGMTLSLRDFRTLQTAFTGMADLIAMGVVIAYQACDGPFIPYRGGRVDAIAAGPSGVPEPQQDLETFTEKFKNQGFNATEMIALVACGHVLGGVRKDDFDTVVEKDFEFFNQVQTYDNTIVTDYLDDTTENPLVASRNQTMRSDLRIFSSDNNVTMESLASRQVFDETCTNLLERMINTVPKDVTLTEVIEPMQYKVGPARLSVSNETDDLVFTTWLRVSAFASNYPRVNDLNPLEKILDAPENPDRTVTLFWNDRRGSFCPSSGCSAPVSDSQKLERVGNGFALLGMEAVRHTFQATVNSTTSISKFWFEIDEHDGSEKVVIDNGGSGYEVEQDDFLVDLAHSARRPGEDSSITLTTITVAVRDARPSPSKVYIQTFDPITPDELPFVPEVKIIDLLLDSTITPKAGYVFYSTPPFGEFTYFDATADFQDGHTLSQQFVRSEMIQILF</sequence>
<feature type="signal peptide" evidence="7">
    <location>
        <begin position="1"/>
        <end position="22"/>
    </location>
</feature>
<evidence type="ECO:0000313" key="10">
    <source>
        <dbReference type="Proteomes" id="UP000559256"/>
    </source>
</evidence>
<keyword evidence="3" id="KW-0479">Metal-binding</keyword>
<evidence type="ECO:0000256" key="2">
    <source>
        <dbReference type="ARBA" id="ARBA00022617"/>
    </source>
</evidence>
<proteinExistence type="inferred from homology"/>
<keyword evidence="4 7" id="KW-0560">Oxidoreductase</keyword>
<dbReference type="EMBL" id="JAACJM010000017">
    <property type="protein sequence ID" value="KAF5367960.1"/>
    <property type="molecule type" value="Genomic_DNA"/>
</dbReference>
<evidence type="ECO:0000313" key="9">
    <source>
        <dbReference type="EMBL" id="KAF5367960.1"/>
    </source>
</evidence>
<dbReference type="PROSITE" id="PS50873">
    <property type="entry name" value="PEROXIDASE_4"/>
    <property type="match status" value="1"/>
</dbReference>
<dbReference type="GO" id="GO:0042744">
    <property type="term" value="P:hydrogen peroxide catabolic process"/>
    <property type="evidence" value="ECO:0007669"/>
    <property type="project" value="TreeGrafter"/>
</dbReference>
<reference evidence="9 10" key="1">
    <citation type="journal article" date="2020" name="ISME J.">
        <title>Uncovering the hidden diversity of litter-decomposition mechanisms in mushroom-forming fungi.</title>
        <authorList>
            <person name="Floudas D."/>
            <person name="Bentzer J."/>
            <person name="Ahren D."/>
            <person name="Johansson T."/>
            <person name="Persson P."/>
            <person name="Tunlid A."/>
        </authorList>
    </citation>
    <scope>NUCLEOTIDE SEQUENCE [LARGE SCALE GENOMIC DNA]</scope>
    <source>
        <strain evidence="9 10">CBS 291.85</strain>
    </source>
</reference>
<keyword evidence="7" id="KW-0732">Signal</keyword>
<dbReference type="Pfam" id="PF00141">
    <property type="entry name" value="peroxidase"/>
    <property type="match status" value="1"/>
</dbReference>
<dbReference type="Gene3D" id="1.10.520.10">
    <property type="match status" value="1"/>
</dbReference>
<comment type="caution">
    <text evidence="9">The sequence shown here is derived from an EMBL/GenBank/DDBJ whole genome shotgun (WGS) entry which is preliminary data.</text>
</comment>
<dbReference type="GO" id="GO:0004601">
    <property type="term" value="F:peroxidase activity"/>
    <property type="evidence" value="ECO:0007669"/>
    <property type="project" value="UniProtKB-KW"/>
</dbReference>
<accession>A0A8H5GNF3</accession>
<keyword evidence="5" id="KW-0408">Iron</keyword>
<dbReference type="EC" id="1.11.1.-" evidence="7"/>
<dbReference type="PANTHER" id="PTHR31356">
    <property type="entry name" value="THYLAKOID LUMENAL 29 KDA PROTEIN, CHLOROPLASTIC-RELATED"/>
    <property type="match status" value="1"/>
</dbReference>
<gene>
    <name evidence="9" type="ORF">D9758_004502</name>
</gene>
<evidence type="ECO:0000256" key="6">
    <source>
        <dbReference type="RuleBase" id="RU004241"/>
    </source>
</evidence>
<dbReference type="GO" id="GO:0034599">
    <property type="term" value="P:cellular response to oxidative stress"/>
    <property type="evidence" value="ECO:0007669"/>
    <property type="project" value="InterPro"/>
</dbReference>
<feature type="chain" id="PRO_5034254917" description="Peroxidase" evidence="7">
    <location>
        <begin position="23"/>
        <end position="556"/>
    </location>
</feature>
<dbReference type="GO" id="GO:0000302">
    <property type="term" value="P:response to reactive oxygen species"/>
    <property type="evidence" value="ECO:0007669"/>
    <property type="project" value="TreeGrafter"/>
</dbReference>
<keyword evidence="1 7" id="KW-0575">Peroxidase</keyword>
<protein>
    <recommendedName>
        <fullName evidence="7">Peroxidase</fullName>
        <ecNumber evidence="7">1.11.1.-</ecNumber>
    </recommendedName>
</protein>
<evidence type="ECO:0000256" key="3">
    <source>
        <dbReference type="ARBA" id="ARBA00022723"/>
    </source>
</evidence>
<feature type="domain" description="Plant heme peroxidase family profile" evidence="8">
    <location>
        <begin position="128"/>
        <end position="315"/>
    </location>
</feature>
<dbReference type="SUPFAM" id="SSF48113">
    <property type="entry name" value="Heme-dependent peroxidases"/>
    <property type="match status" value="1"/>
</dbReference>
<keyword evidence="2" id="KW-0349">Heme</keyword>
<dbReference type="OrthoDB" id="5985073at2759"/>
<dbReference type="Proteomes" id="UP000559256">
    <property type="component" value="Unassembled WGS sequence"/>
</dbReference>